<name>A0A507QTD5_MONPU</name>
<evidence type="ECO:0000313" key="5">
    <source>
        <dbReference type="Proteomes" id="UP000319663"/>
    </source>
</evidence>
<comment type="caution">
    <text evidence="4">The sequence shown here is derived from an EMBL/GenBank/DDBJ whole genome shotgun (WGS) entry which is preliminary data.</text>
</comment>
<evidence type="ECO:0000313" key="4">
    <source>
        <dbReference type="EMBL" id="TQB70940.1"/>
    </source>
</evidence>
<reference evidence="4 5" key="1">
    <citation type="submission" date="2019-06" db="EMBL/GenBank/DDBJ databases">
        <title>Wine fermentation using esterase from Monascus purpureus.</title>
        <authorList>
            <person name="Geng C."/>
            <person name="Zhang Y."/>
        </authorList>
    </citation>
    <scope>NUCLEOTIDE SEQUENCE [LARGE SCALE GENOMIC DNA]</scope>
    <source>
        <strain evidence="4">HQ1</strain>
    </source>
</reference>
<sequence length="505" mass="56179">MNREIPDPEKKKYFKIQANHAAPPGSQYSKDAVKRKCVEQEKQQRKVRLSHRAAKEKIRKADFLVHPLIGLEKQIGAHSASKGLRLEWQGQAYVSQLQRRCLHRFEPWPSRFSVGHIVRSKVSGVLVAGGNYGANSSVSFCVPEYSQGKQTYPRRMEHAIFKEPYRVNSRSSRSSEIVPAYLRNQLSSMSLSHTGYLLATMDSGPNGDSFLGLLMLPDPNTDGILYSSSTFTDAVRIRIPESLWCSAPCPTGQNTLFAIGTSDGLYTVEGVGYRWTLSKKPFPNDVLTGRPVSNRHIGSSHAVVTSVEWLSSDVIACGLKDSAVFLHDLRSGGTATRLQHPHSVSKIRRVDSYRLVVAGQKSLNMYDIRYPPNGLQRNPKPTRSGHTSTRPYVTFPEYSPEVLTSDFDLSTELNILASASDSRKIQLFSLRTGQQLPSCSYSSSSLLPVTEYKYPSPISCVRFEDYTDVDLAPLTFSSHSSGLTPASLRPKLLVSSGDVVDEWSW</sequence>
<dbReference type="Gene3D" id="2.130.10.10">
    <property type="entry name" value="YVTN repeat-like/Quinoprotein amine dehydrogenase"/>
    <property type="match status" value="1"/>
</dbReference>
<protein>
    <submittedName>
        <fullName evidence="4">Uncharacterized protein</fullName>
    </submittedName>
</protein>
<dbReference type="GO" id="GO:0080008">
    <property type="term" value="C:Cul4-RING E3 ubiquitin ligase complex"/>
    <property type="evidence" value="ECO:0007669"/>
    <property type="project" value="TreeGrafter"/>
</dbReference>
<keyword evidence="1" id="KW-0853">WD repeat</keyword>
<proteinExistence type="predicted"/>
<dbReference type="STRING" id="5098.A0A507QTD5"/>
<feature type="region of interest" description="Disordered" evidence="3">
    <location>
        <begin position="368"/>
        <end position="391"/>
    </location>
</feature>
<feature type="compositionally biased region" description="Polar residues" evidence="3">
    <location>
        <begin position="375"/>
        <end position="391"/>
    </location>
</feature>
<evidence type="ECO:0000256" key="3">
    <source>
        <dbReference type="SAM" id="MobiDB-lite"/>
    </source>
</evidence>
<evidence type="ECO:0000256" key="1">
    <source>
        <dbReference type="ARBA" id="ARBA00022574"/>
    </source>
</evidence>
<dbReference type="PANTHER" id="PTHR44472">
    <property type="entry name" value="DDB1- AND CUL4-ASSOCIATED FACTOR 4-RELATED"/>
    <property type="match status" value="1"/>
</dbReference>
<accession>A0A507QTD5</accession>
<dbReference type="InterPro" id="IPR015943">
    <property type="entry name" value="WD40/YVTN_repeat-like_dom_sf"/>
</dbReference>
<keyword evidence="5" id="KW-1185">Reference proteome</keyword>
<dbReference type="PANTHER" id="PTHR44472:SF1">
    <property type="entry name" value="DDB1 AND CUL4 ASSOCIATED FACTOR 4"/>
    <property type="match status" value="1"/>
</dbReference>
<organism evidence="4 5">
    <name type="scientific">Monascus purpureus</name>
    <name type="common">Red mold</name>
    <name type="synonym">Monascus anka</name>
    <dbReference type="NCBI Taxonomy" id="5098"/>
    <lineage>
        <taxon>Eukaryota</taxon>
        <taxon>Fungi</taxon>
        <taxon>Dikarya</taxon>
        <taxon>Ascomycota</taxon>
        <taxon>Pezizomycotina</taxon>
        <taxon>Eurotiomycetes</taxon>
        <taxon>Eurotiomycetidae</taxon>
        <taxon>Eurotiales</taxon>
        <taxon>Aspergillaceae</taxon>
        <taxon>Monascus</taxon>
    </lineage>
</organism>
<dbReference type="InterPro" id="IPR036322">
    <property type="entry name" value="WD40_repeat_dom_sf"/>
</dbReference>
<dbReference type="InterPro" id="IPR052254">
    <property type="entry name" value="CUL4-DDB1_E3_ligase_receptor"/>
</dbReference>
<gene>
    <name evidence="4" type="ORF">MPDQ_007953</name>
</gene>
<keyword evidence="2" id="KW-0677">Repeat</keyword>
<dbReference type="Proteomes" id="UP000319663">
    <property type="component" value="Unassembled WGS sequence"/>
</dbReference>
<dbReference type="AlphaFoldDB" id="A0A507QTD5"/>
<evidence type="ECO:0000256" key="2">
    <source>
        <dbReference type="ARBA" id="ARBA00022737"/>
    </source>
</evidence>
<dbReference type="EMBL" id="VIFY01000091">
    <property type="protein sequence ID" value="TQB70940.1"/>
    <property type="molecule type" value="Genomic_DNA"/>
</dbReference>
<dbReference type="SUPFAM" id="SSF50978">
    <property type="entry name" value="WD40 repeat-like"/>
    <property type="match status" value="1"/>
</dbReference>